<proteinExistence type="predicted"/>
<feature type="transmembrane region" description="Helical" evidence="1">
    <location>
        <begin position="113"/>
        <end position="139"/>
    </location>
</feature>
<dbReference type="RefSeq" id="WP_130459097.1">
    <property type="nucleotide sequence ID" value="NZ_SHKM01000001.1"/>
</dbReference>
<feature type="transmembrane region" description="Helical" evidence="1">
    <location>
        <begin position="39"/>
        <end position="59"/>
    </location>
</feature>
<dbReference type="EMBL" id="SHKM01000001">
    <property type="protein sequence ID" value="RZT90777.1"/>
    <property type="molecule type" value="Genomic_DNA"/>
</dbReference>
<feature type="transmembrane region" description="Helical" evidence="1">
    <location>
        <begin position="211"/>
        <end position="239"/>
    </location>
</feature>
<dbReference type="InterPro" id="IPR018692">
    <property type="entry name" value="DUF2189"/>
</dbReference>
<name>A0ABY0IU96_9RHOO</name>
<dbReference type="Pfam" id="PF09955">
    <property type="entry name" value="DUF2189"/>
    <property type="match status" value="1"/>
</dbReference>
<feature type="transmembrane region" description="Helical" evidence="1">
    <location>
        <begin position="164"/>
        <end position="190"/>
    </location>
</feature>
<accession>A0ABY0IU96</accession>
<evidence type="ECO:0000256" key="1">
    <source>
        <dbReference type="SAM" id="Phobius"/>
    </source>
</evidence>
<evidence type="ECO:0000313" key="3">
    <source>
        <dbReference type="Proteomes" id="UP000292136"/>
    </source>
</evidence>
<dbReference type="Proteomes" id="UP000292136">
    <property type="component" value="Unassembled WGS sequence"/>
</dbReference>
<keyword evidence="1" id="KW-0812">Transmembrane</keyword>
<sequence>MDILHSPVHHDLPRVRHVAWFRPFHWLAGGLRDLSRRPALSLSLGALFAIGGLCIFALAQGRPELLLAAVSGFLLVGPLLAVGFYEISRRIAGGDRLDAAAVAHSLAARWRPLALYGLFLAAIYFIWAQLTTALVAYLLGSEWIWGFEELAREIFLSGRHPNLAAIWTLSGATLAAVTFLLSVVTAPLLLDREVEVHHAMATSINVVATNLPAMLLWSFLIVSLTLFGFVTLMAGLVLIMPLLGHATWHAYADLVE</sequence>
<feature type="transmembrane region" description="Helical" evidence="1">
    <location>
        <begin position="65"/>
        <end position="87"/>
    </location>
</feature>
<evidence type="ECO:0000313" key="2">
    <source>
        <dbReference type="EMBL" id="RZT90777.1"/>
    </source>
</evidence>
<gene>
    <name evidence="2" type="ORF">EV678_1598</name>
</gene>
<comment type="caution">
    <text evidence="2">The sequence shown here is derived from an EMBL/GenBank/DDBJ whole genome shotgun (WGS) entry which is preliminary data.</text>
</comment>
<organism evidence="2 3">
    <name type="scientific">Azospira oryzae</name>
    <dbReference type="NCBI Taxonomy" id="146939"/>
    <lineage>
        <taxon>Bacteria</taxon>
        <taxon>Pseudomonadati</taxon>
        <taxon>Pseudomonadota</taxon>
        <taxon>Betaproteobacteria</taxon>
        <taxon>Rhodocyclales</taxon>
        <taxon>Rhodocyclaceae</taxon>
        <taxon>Azospira</taxon>
    </lineage>
</organism>
<keyword evidence="1" id="KW-1133">Transmembrane helix</keyword>
<reference evidence="2 3" key="1">
    <citation type="submission" date="2019-02" db="EMBL/GenBank/DDBJ databases">
        <title>Genomic Encyclopedia of Type Strains, Phase IV (KMG-IV): sequencing the most valuable type-strain genomes for metagenomic binning, comparative biology and taxonomic classification.</title>
        <authorList>
            <person name="Goeker M."/>
        </authorList>
    </citation>
    <scope>NUCLEOTIDE SEQUENCE [LARGE SCALE GENOMIC DNA]</scope>
    <source>
        <strain evidence="2 3">DSM 21223</strain>
    </source>
</reference>
<keyword evidence="1" id="KW-0472">Membrane</keyword>
<keyword evidence="3" id="KW-1185">Reference proteome</keyword>
<protein>
    <submittedName>
        <fullName evidence="2">Membrane protein</fullName>
    </submittedName>
</protein>